<dbReference type="STRING" id="993692.IV57_GL001499"/>
<dbReference type="Proteomes" id="UP000051006">
    <property type="component" value="Unassembled WGS sequence"/>
</dbReference>
<comment type="similarity">
    <text evidence="1">Belongs to the LytR/CpsA/Psr (LCP) family.</text>
</comment>
<dbReference type="PANTHER" id="PTHR33392:SF6">
    <property type="entry name" value="POLYISOPRENYL-TEICHOIC ACID--PEPTIDOGLYCAN TEICHOIC ACID TRANSFERASE TAGU"/>
    <property type="match status" value="1"/>
</dbReference>
<dbReference type="PANTHER" id="PTHR33392">
    <property type="entry name" value="POLYISOPRENYL-TEICHOIC ACID--PEPTIDOGLYCAN TEICHOIC ACID TRANSFERASE TAGU"/>
    <property type="match status" value="1"/>
</dbReference>
<dbReference type="AlphaFoldDB" id="A0A0R2LKK1"/>
<dbReference type="Pfam" id="PF03816">
    <property type="entry name" value="LytR_cpsA_psr"/>
    <property type="match status" value="1"/>
</dbReference>
<sequence length="272" mass="28683">MWFVLLFVLGGATFGMTRYRSVKSSANSSYVPSGVTSKRNVSSLLNNSKPVSILLMGVATDQTISNYNGDTNSMMVLTLNPKTNKTTITSISDDLAIKGSAKTIGAAYANGQTKAAVTAVENTLNVPVDFYALINMGGMNKAINDANGVTVTPNATFTSNGYSFTNGVSTHMNGDKATAYLAMKNGDDAARQQRQRDVLSALVSKSASISTLFNQDLIDSVSDQVQTDMTFDNMTALAKNYNSVGKNTTNNSIANSSDVKAATSAINSNLGL</sequence>
<keyword evidence="4" id="KW-1185">Reference proteome</keyword>
<protein>
    <submittedName>
        <fullName evidence="3">Transcriptional regulator</fullName>
    </submittedName>
</protein>
<proteinExistence type="inferred from homology"/>
<evidence type="ECO:0000313" key="3">
    <source>
        <dbReference type="EMBL" id="KRO00395.1"/>
    </source>
</evidence>
<name>A0A0R2LKK1_9LACO</name>
<comment type="caution">
    <text evidence="3">The sequence shown here is derived from an EMBL/GenBank/DDBJ whole genome shotgun (WGS) entry which is preliminary data.</text>
</comment>
<gene>
    <name evidence="3" type="ORF">IV57_GL001499</name>
</gene>
<dbReference type="InterPro" id="IPR050922">
    <property type="entry name" value="LytR/CpsA/Psr_CW_biosynth"/>
</dbReference>
<organism evidence="3 4">
    <name type="scientific">Companilactobacillus kimchiensis</name>
    <dbReference type="NCBI Taxonomy" id="993692"/>
    <lineage>
        <taxon>Bacteria</taxon>
        <taxon>Bacillati</taxon>
        <taxon>Bacillota</taxon>
        <taxon>Bacilli</taxon>
        <taxon>Lactobacillales</taxon>
        <taxon>Lactobacillaceae</taxon>
        <taxon>Companilactobacillus</taxon>
    </lineage>
</organism>
<dbReference type="InterPro" id="IPR004474">
    <property type="entry name" value="LytR_CpsA_psr"/>
</dbReference>
<evidence type="ECO:0000256" key="1">
    <source>
        <dbReference type="ARBA" id="ARBA00006068"/>
    </source>
</evidence>
<dbReference type="Gene3D" id="3.40.630.190">
    <property type="entry name" value="LCP protein"/>
    <property type="match status" value="1"/>
</dbReference>
<feature type="domain" description="Cell envelope-related transcriptional attenuator" evidence="2">
    <location>
        <begin position="71"/>
        <end position="207"/>
    </location>
</feature>
<dbReference type="PATRIC" id="fig|993692.3.peg.1519"/>
<evidence type="ECO:0000259" key="2">
    <source>
        <dbReference type="Pfam" id="PF03816"/>
    </source>
</evidence>
<reference evidence="3 4" key="1">
    <citation type="journal article" date="2015" name="Genome Announc.">
        <title>Expanding the biotechnology potential of lactobacilli through comparative genomics of 213 strains and associated genera.</title>
        <authorList>
            <person name="Sun Z."/>
            <person name="Harris H.M."/>
            <person name="McCann A."/>
            <person name="Guo C."/>
            <person name="Argimon S."/>
            <person name="Zhang W."/>
            <person name="Yang X."/>
            <person name="Jeffery I.B."/>
            <person name="Cooney J.C."/>
            <person name="Kagawa T.F."/>
            <person name="Liu W."/>
            <person name="Song Y."/>
            <person name="Salvetti E."/>
            <person name="Wrobel A."/>
            <person name="Rasinkangas P."/>
            <person name="Parkhill J."/>
            <person name="Rea M.C."/>
            <person name="O'Sullivan O."/>
            <person name="Ritari J."/>
            <person name="Douillard F.P."/>
            <person name="Paul Ross R."/>
            <person name="Yang R."/>
            <person name="Briner A.E."/>
            <person name="Felis G.E."/>
            <person name="de Vos W.M."/>
            <person name="Barrangou R."/>
            <person name="Klaenhammer T.R."/>
            <person name="Caufield P.W."/>
            <person name="Cui Y."/>
            <person name="Zhang H."/>
            <person name="O'Toole P.W."/>
        </authorList>
    </citation>
    <scope>NUCLEOTIDE SEQUENCE [LARGE SCALE GENOMIC DNA]</scope>
    <source>
        <strain evidence="3 4">DSM 24716</strain>
    </source>
</reference>
<dbReference type="EMBL" id="JQCF01000003">
    <property type="protein sequence ID" value="KRO00395.1"/>
    <property type="molecule type" value="Genomic_DNA"/>
</dbReference>
<accession>A0A0R2LKK1</accession>
<evidence type="ECO:0000313" key="4">
    <source>
        <dbReference type="Proteomes" id="UP000051006"/>
    </source>
</evidence>
<dbReference type="NCBIfam" id="TIGR00350">
    <property type="entry name" value="lytR_cpsA_psr"/>
    <property type="match status" value="1"/>
</dbReference>